<evidence type="ECO:0000256" key="6">
    <source>
        <dbReference type="SAM" id="Phobius"/>
    </source>
</evidence>
<dbReference type="EMBL" id="FRAA01000005">
    <property type="protein sequence ID" value="SHK49538.1"/>
    <property type="molecule type" value="Genomic_DNA"/>
</dbReference>
<feature type="transmembrane region" description="Helical" evidence="6">
    <location>
        <begin position="264"/>
        <end position="284"/>
    </location>
</feature>
<dbReference type="STRING" id="156994.SAMN04488028_105199"/>
<feature type="transmembrane region" description="Helical" evidence="6">
    <location>
        <begin position="304"/>
        <end position="324"/>
    </location>
</feature>
<gene>
    <name evidence="8" type="ORF">SAMN04488028_105199</name>
</gene>
<keyword evidence="3 6" id="KW-0812">Transmembrane</keyword>
<organism evidence="8 9">
    <name type="scientific">Reichenbachiella agariperforans</name>
    <dbReference type="NCBI Taxonomy" id="156994"/>
    <lineage>
        <taxon>Bacteria</taxon>
        <taxon>Pseudomonadati</taxon>
        <taxon>Bacteroidota</taxon>
        <taxon>Cytophagia</taxon>
        <taxon>Cytophagales</taxon>
        <taxon>Reichenbachiellaceae</taxon>
        <taxon>Reichenbachiella</taxon>
    </lineage>
</organism>
<keyword evidence="5 6" id="KW-0472">Membrane</keyword>
<reference evidence="9" key="1">
    <citation type="submission" date="2016-11" db="EMBL/GenBank/DDBJ databases">
        <authorList>
            <person name="Varghese N."/>
            <person name="Submissions S."/>
        </authorList>
    </citation>
    <scope>NUCLEOTIDE SEQUENCE [LARGE SCALE GENOMIC DNA]</scope>
    <source>
        <strain evidence="9">DSM 26134</strain>
    </source>
</reference>
<dbReference type="GO" id="GO:0005886">
    <property type="term" value="C:plasma membrane"/>
    <property type="evidence" value="ECO:0007669"/>
    <property type="project" value="UniProtKB-SubCell"/>
</dbReference>
<evidence type="ECO:0000313" key="8">
    <source>
        <dbReference type="EMBL" id="SHK49538.1"/>
    </source>
</evidence>
<keyword evidence="9" id="KW-1185">Reference proteome</keyword>
<feature type="transmembrane region" description="Helical" evidence="6">
    <location>
        <begin position="468"/>
        <end position="488"/>
    </location>
</feature>
<evidence type="ECO:0000256" key="5">
    <source>
        <dbReference type="ARBA" id="ARBA00023136"/>
    </source>
</evidence>
<comment type="subcellular location">
    <subcellularLocation>
        <location evidence="1">Cell membrane</location>
        <topology evidence="1">Multi-pass membrane protein</topology>
    </subcellularLocation>
</comment>
<dbReference type="PANTHER" id="PTHR43478">
    <property type="entry name" value="NA+/H+ ANTIPORTER-RELATED"/>
    <property type="match status" value="1"/>
</dbReference>
<feature type="transmembrane region" description="Helical" evidence="6">
    <location>
        <begin position="31"/>
        <end position="57"/>
    </location>
</feature>
<dbReference type="PANTHER" id="PTHR43478:SF1">
    <property type="entry name" value="NA+_H+ ANTIPORTER NHAC-LIKE C-TERMINAL DOMAIN-CONTAINING PROTEIN"/>
    <property type="match status" value="1"/>
</dbReference>
<name>A0A1M6SYC2_REIAG</name>
<feature type="transmembrane region" description="Helical" evidence="6">
    <location>
        <begin position="112"/>
        <end position="138"/>
    </location>
</feature>
<evidence type="ECO:0000256" key="4">
    <source>
        <dbReference type="ARBA" id="ARBA00022989"/>
    </source>
</evidence>
<keyword evidence="4 6" id="KW-1133">Transmembrane helix</keyword>
<sequence>MSEYGFWSLVPSILAIFLALRTKQVFLSLTLGIWVGWVILNGGNPLTGTMDTLAAFVEVFKDSGNTRTVIFTLLVGSLIALIQRSGGVAGFIQWVSIRLEKKANDTKSRKMIQLYAALTGMIIFVESNISILTVGTLYRPIFDKMKIPREKLAYLADSSSAPSCIIFPFNAWGAFIMSLLLAQGFDSPFKLLFSSLAYNFYPFLAIAIVLYVILSGKDFGPMKKAEERTRTTGRVIAEGSTPMISDEIALIEAKHENKLRAYNMTIPILVMILFMPTMLVYTGWQDGMTGSWIEQVFTAIGNGSGSTAVMYSITASIVSAMLLYKSQKIMGLKEMIDLAIKGMSGMVSLALLMVFAFTIGALCKELGTGLYVAHITEAWLSPKLVPAIVFATSCFIAFSTGTSWGTFAIMISIAVPMAQNMDSNVSMAIAAAIGGGVFGDHCSPISDTTIISSMASASDHIDHVNTQLPYAAIAGIATFALYLAMAWII</sequence>
<feature type="domain" description="Na+/H+ antiporter NhaC-like C-terminal" evidence="7">
    <location>
        <begin position="189"/>
        <end position="487"/>
    </location>
</feature>
<evidence type="ECO:0000259" key="7">
    <source>
        <dbReference type="Pfam" id="PF03553"/>
    </source>
</evidence>
<dbReference type="Pfam" id="PF03553">
    <property type="entry name" value="Na_H_antiporter"/>
    <property type="match status" value="1"/>
</dbReference>
<feature type="transmembrane region" description="Helical" evidence="6">
    <location>
        <begin position="69"/>
        <end position="92"/>
    </location>
</feature>
<feature type="transmembrane region" description="Helical" evidence="6">
    <location>
        <begin position="345"/>
        <end position="367"/>
    </location>
</feature>
<evidence type="ECO:0000313" key="9">
    <source>
        <dbReference type="Proteomes" id="UP000184474"/>
    </source>
</evidence>
<dbReference type="Proteomes" id="UP000184474">
    <property type="component" value="Unassembled WGS sequence"/>
</dbReference>
<feature type="transmembrane region" description="Helical" evidence="6">
    <location>
        <begin position="191"/>
        <end position="214"/>
    </location>
</feature>
<dbReference type="RefSeq" id="WP_073123358.1">
    <property type="nucleotide sequence ID" value="NZ_FRAA01000005.1"/>
</dbReference>
<protein>
    <submittedName>
        <fullName evidence="8">Na+/H+ antiporter NhaC</fullName>
    </submittedName>
</protein>
<dbReference type="AlphaFoldDB" id="A0A1M6SYC2"/>
<evidence type="ECO:0000256" key="1">
    <source>
        <dbReference type="ARBA" id="ARBA00004651"/>
    </source>
</evidence>
<dbReference type="InterPro" id="IPR018461">
    <property type="entry name" value="Na/H_Antiport_NhaC-like_C"/>
</dbReference>
<keyword evidence="2" id="KW-1003">Cell membrane</keyword>
<feature type="transmembrane region" description="Helical" evidence="6">
    <location>
        <begin position="387"/>
        <end position="415"/>
    </location>
</feature>
<evidence type="ECO:0000256" key="3">
    <source>
        <dbReference type="ARBA" id="ARBA00022692"/>
    </source>
</evidence>
<evidence type="ECO:0000256" key="2">
    <source>
        <dbReference type="ARBA" id="ARBA00022475"/>
    </source>
</evidence>
<accession>A0A1M6SYC2</accession>
<proteinExistence type="predicted"/>